<dbReference type="EMBL" id="MH651189">
    <property type="protein sequence ID" value="AXQ65197.1"/>
    <property type="molecule type" value="Genomic_DNA"/>
</dbReference>
<feature type="coiled-coil region" evidence="1">
    <location>
        <begin position="88"/>
        <end position="115"/>
    </location>
</feature>
<evidence type="ECO:0000313" key="3">
    <source>
        <dbReference type="Proteomes" id="UP000262719"/>
    </source>
</evidence>
<dbReference type="Proteomes" id="UP000262719">
    <property type="component" value="Segment"/>
</dbReference>
<dbReference type="KEGG" id="vg:63911728"/>
<sequence>MGVLAPEVRAADRSLIGSRTQPAGQGAQVVPCPVFSPWKGSTMFGPTDELQFELTLGEVQLERHGQVQHHPARRIAMRALLPVMVHGREFERTRVAALERAIAQAADKLGDELREYYGLPTKGAERKVQAHHAARARRDELGAFRG</sequence>
<evidence type="ECO:0000313" key="2">
    <source>
        <dbReference type="EMBL" id="AXQ65197.1"/>
    </source>
</evidence>
<keyword evidence="1" id="KW-0175">Coiled coil</keyword>
<evidence type="ECO:0000256" key="1">
    <source>
        <dbReference type="SAM" id="Coils"/>
    </source>
</evidence>
<organism evidence="2 3">
    <name type="scientific">Gordonia phage Schmidt</name>
    <dbReference type="NCBI Taxonomy" id="2301697"/>
    <lineage>
        <taxon>Viruses</taxon>
        <taxon>Duplodnaviria</taxon>
        <taxon>Heunggongvirae</taxon>
        <taxon>Uroviricota</taxon>
        <taxon>Caudoviricetes</taxon>
        <taxon>Ruthgordonvirinae</taxon>
        <taxon>Schmidtvirus</taxon>
        <taxon>Schmidtvirus schmidt</taxon>
    </lineage>
</organism>
<reference evidence="2 3" key="1">
    <citation type="submission" date="2018-07" db="EMBL/GenBank/DDBJ databases">
        <authorList>
            <person name="Roberston F.H."/>
            <person name="Ghiringhelli B.C."/>
            <person name="Garcia S."/>
            <person name="Henry S."/>
            <person name="Naegele L."/>
            <person name="Slowan-Pomeroy T."/>
            <person name="Briggs L.A."/>
            <person name="Warner M.H."/>
            <person name="Garlena R.A."/>
            <person name="Russell D.A."/>
            <person name="Pope W.H."/>
            <person name="Jacobs-Sera D."/>
            <person name="Hatfull G.F."/>
        </authorList>
    </citation>
    <scope>NUCLEOTIDE SEQUENCE [LARGE SCALE GENOMIC DNA]</scope>
</reference>
<keyword evidence="3" id="KW-1185">Reference proteome</keyword>
<accession>A0A385E2N6</accession>
<name>A0A385E2N6_9CAUD</name>
<proteinExistence type="predicted"/>
<dbReference type="GeneID" id="63911728"/>
<gene>
    <name evidence="2" type="primary">50</name>
    <name evidence="2" type="ORF">SEA_SCHMIDT_50</name>
</gene>
<dbReference type="RefSeq" id="YP_010050990.1">
    <property type="nucleotide sequence ID" value="NC_054436.1"/>
</dbReference>
<protein>
    <submittedName>
        <fullName evidence="2">Uncharacterized protein</fullName>
    </submittedName>
</protein>